<proteinExistence type="predicted"/>
<evidence type="ECO:0000256" key="7">
    <source>
        <dbReference type="ARBA" id="ARBA00023014"/>
    </source>
</evidence>
<dbReference type="RefSeq" id="WP_090776109.1">
    <property type="nucleotide sequence ID" value="NZ_FMYM01000008.1"/>
</dbReference>
<dbReference type="Pfam" id="PF13370">
    <property type="entry name" value="Fer4_13"/>
    <property type="match status" value="1"/>
</dbReference>
<dbReference type="AlphaFoldDB" id="A0A1G6LEX0"/>
<dbReference type="InterPro" id="IPR017896">
    <property type="entry name" value="4Fe4S_Fe-S-bd"/>
</dbReference>
<gene>
    <name evidence="10" type="ORF">SAMN05421737_108104</name>
</gene>
<reference evidence="11" key="1">
    <citation type="submission" date="2016-09" db="EMBL/GenBank/DDBJ databases">
        <authorList>
            <person name="Varghese N."/>
            <person name="Submissions S."/>
        </authorList>
    </citation>
    <scope>NUCLEOTIDE SEQUENCE [LARGE SCALE GENOMIC DNA]</scope>
    <source>
        <strain evidence="11">25nlg</strain>
    </source>
</reference>
<dbReference type="EMBL" id="FMYM01000008">
    <property type="protein sequence ID" value="SDC41779.1"/>
    <property type="molecule type" value="Genomic_DNA"/>
</dbReference>
<accession>A0A1G6LEX0</accession>
<sequence length="85" mass="9120">MADADDQYYPMVDMDTCIACGACALSAPQVFDYNDEGLAYVTIDNNRGTIAVPAPFVSGMLDAYDGCPSASIQIQKSAFNNCQHK</sequence>
<dbReference type="Proteomes" id="UP000242662">
    <property type="component" value="Unassembled WGS sequence"/>
</dbReference>
<evidence type="ECO:0000313" key="11">
    <source>
        <dbReference type="Proteomes" id="UP000242662"/>
    </source>
</evidence>
<dbReference type="Gene3D" id="3.30.70.20">
    <property type="match status" value="1"/>
</dbReference>
<evidence type="ECO:0000313" key="10">
    <source>
        <dbReference type="EMBL" id="SDC41779.1"/>
    </source>
</evidence>
<keyword evidence="3" id="KW-0004">4Fe-4S</keyword>
<keyword evidence="5 8" id="KW-0249">Electron transport</keyword>
<evidence type="ECO:0000256" key="6">
    <source>
        <dbReference type="ARBA" id="ARBA00023004"/>
    </source>
</evidence>
<dbReference type="SUPFAM" id="SSF54862">
    <property type="entry name" value="4Fe-4S ferredoxins"/>
    <property type="match status" value="1"/>
</dbReference>
<evidence type="ECO:0000256" key="1">
    <source>
        <dbReference type="ARBA" id="ARBA00001966"/>
    </source>
</evidence>
<evidence type="ECO:0000256" key="2">
    <source>
        <dbReference type="ARBA" id="ARBA00022448"/>
    </source>
</evidence>
<name>A0A1G6LEX0_9BACI</name>
<dbReference type="GO" id="GO:0051539">
    <property type="term" value="F:4 iron, 4 sulfur cluster binding"/>
    <property type="evidence" value="ECO:0007669"/>
    <property type="project" value="UniProtKB-KW"/>
</dbReference>
<dbReference type="OrthoDB" id="9801085at2"/>
<evidence type="ECO:0000259" key="9">
    <source>
        <dbReference type="PROSITE" id="PS51379"/>
    </source>
</evidence>
<keyword evidence="6 8" id="KW-0408">Iron</keyword>
<dbReference type="STRING" id="1464122.SAMN05421737_108104"/>
<comment type="function">
    <text evidence="8">Ferredoxins are iron-sulfur proteins that transfer electrons in a wide variety of metabolic reactions.</text>
</comment>
<evidence type="ECO:0000256" key="4">
    <source>
        <dbReference type="ARBA" id="ARBA00022723"/>
    </source>
</evidence>
<organism evidence="10 11">
    <name type="scientific">Shouchella lonarensis</name>
    <dbReference type="NCBI Taxonomy" id="1464122"/>
    <lineage>
        <taxon>Bacteria</taxon>
        <taxon>Bacillati</taxon>
        <taxon>Bacillota</taxon>
        <taxon>Bacilli</taxon>
        <taxon>Bacillales</taxon>
        <taxon>Bacillaceae</taxon>
        <taxon>Shouchella</taxon>
    </lineage>
</organism>
<evidence type="ECO:0000256" key="8">
    <source>
        <dbReference type="RuleBase" id="RU368020"/>
    </source>
</evidence>
<dbReference type="PANTHER" id="PTHR39163:SF1">
    <property type="entry name" value="FERREDOXIN"/>
    <property type="match status" value="1"/>
</dbReference>
<comment type="cofactor">
    <cofactor evidence="1">
        <name>[4Fe-4S] cluster</name>
        <dbReference type="ChEBI" id="CHEBI:49883"/>
    </cofactor>
</comment>
<protein>
    <recommendedName>
        <fullName evidence="8">Ferredoxin</fullName>
    </recommendedName>
</protein>
<evidence type="ECO:0000256" key="3">
    <source>
        <dbReference type="ARBA" id="ARBA00022485"/>
    </source>
</evidence>
<dbReference type="PRINTS" id="PR00352">
    <property type="entry name" value="3FE4SFRDOXIN"/>
</dbReference>
<dbReference type="GO" id="GO:0009055">
    <property type="term" value="F:electron transfer activity"/>
    <property type="evidence" value="ECO:0007669"/>
    <property type="project" value="UniProtKB-UniRule"/>
</dbReference>
<keyword evidence="4 8" id="KW-0479">Metal-binding</keyword>
<keyword evidence="7 8" id="KW-0411">Iron-sulfur</keyword>
<dbReference type="GO" id="GO:0005506">
    <property type="term" value="F:iron ion binding"/>
    <property type="evidence" value="ECO:0007669"/>
    <property type="project" value="UniProtKB-UniRule"/>
</dbReference>
<keyword evidence="11" id="KW-1185">Reference proteome</keyword>
<feature type="domain" description="4Fe-4S ferredoxin-type" evidence="9">
    <location>
        <begin position="8"/>
        <end position="36"/>
    </location>
</feature>
<keyword evidence="2 8" id="KW-0813">Transport</keyword>
<evidence type="ECO:0000256" key="5">
    <source>
        <dbReference type="ARBA" id="ARBA00022982"/>
    </source>
</evidence>
<dbReference type="InterPro" id="IPR052395">
    <property type="entry name" value="ET_Ferredoxin"/>
</dbReference>
<dbReference type="PANTHER" id="PTHR39163">
    <property type="entry name" value="FERREDOXIN"/>
    <property type="match status" value="1"/>
</dbReference>
<dbReference type="PROSITE" id="PS51379">
    <property type="entry name" value="4FE4S_FER_2"/>
    <property type="match status" value="1"/>
</dbReference>
<dbReference type="InterPro" id="IPR001080">
    <property type="entry name" value="3Fe4S_ferredoxin"/>
</dbReference>